<comment type="caution">
    <text evidence="2">The sequence shown here is derived from an EMBL/GenBank/DDBJ whole genome shotgun (WGS) entry which is preliminary data.</text>
</comment>
<reference evidence="2 3" key="1">
    <citation type="submission" date="2023-11" db="EMBL/GenBank/DDBJ databases">
        <title>Dfirmibasis_genome.</title>
        <authorList>
            <person name="Edelbroek B."/>
            <person name="Kjellin J."/>
            <person name="Jerlstrom-Hultqvist J."/>
            <person name="Soderbom F."/>
        </authorList>
    </citation>
    <scope>NUCLEOTIDE SEQUENCE [LARGE SCALE GENOMIC DNA]</scope>
    <source>
        <strain evidence="2 3">TNS-C-14</strain>
    </source>
</reference>
<dbReference type="AlphaFoldDB" id="A0AAN7YR26"/>
<evidence type="ECO:0000313" key="3">
    <source>
        <dbReference type="Proteomes" id="UP001344447"/>
    </source>
</evidence>
<dbReference type="Gene3D" id="3.10.110.10">
    <property type="entry name" value="Ubiquitin Conjugating Enzyme"/>
    <property type="match status" value="1"/>
</dbReference>
<name>A0AAN7YR26_9MYCE</name>
<feature type="domain" description="UBC core" evidence="1">
    <location>
        <begin position="2"/>
        <end position="147"/>
    </location>
</feature>
<sequence>MAAQKRLQKEFNDMLRAPPSWCSAQLVEENLQKWKATVQGPEGSPFEKGVFGMEIDIPADYPFKPPTVKFTTKIYHPNIKSDGAICAEVFSTWSPQLKILDVLTTIRSILTDPNPDNPLETEIAQQFKTDRNAFNKTAKEWTKKYAK</sequence>
<dbReference type="PANTHER" id="PTHR24068">
    <property type="entry name" value="UBIQUITIN-CONJUGATING ENZYME E2"/>
    <property type="match status" value="1"/>
</dbReference>
<organism evidence="2 3">
    <name type="scientific">Dictyostelium firmibasis</name>
    <dbReference type="NCBI Taxonomy" id="79012"/>
    <lineage>
        <taxon>Eukaryota</taxon>
        <taxon>Amoebozoa</taxon>
        <taxon>Evosea</taxon>
        <taxon>Eumycetozoa</taxon>
        <taxon>Dictyostelia</taxon>
        <taxon>Dictyosteliales</taxon>
        <taxon>Dictyosteliaceae</taxon>
        <taxon>Dictyostelium</taxon>
    </lineage>
</organism>
<dbReference type="Pfam" id="PF00179">
    <property type="entry name" value="UQ_con"/>
    <property type="match status" value="1"/>
</dbReference>
<protein>
    <recommendedName>
        <fullName evidence="1">UBC core domain-containing protein</fullName>
    </recommendedName>
</protein>
<dbReference type="Proteomes" id="UP001344447">
    <property type="component" value="Unassembled WGS sequence"/>
</dbReference>
<evidence type="ECO:0000259" key="1">
    <source>
        <dbReference type="PROSITE" id="PS50127"/>
    </source>
</evidence>
<dbReference type="SUPFAM" id="SSF54495">
    <property type="entry name" value="UBC-like"/>
    <property type="match status" value="1"/>
</dbReference>
<accession>A0AAN7YR26</accession>
<dbReference type="InterPro" id="IPR016135">
    <property type="entry name" value="UBQ-conjugating_enzyme/RWD"/>
</dbReference>
<dbReference type="FunFam" id="3.10.110.10:FF:000132">
    <property type="entry name" value="Ubiquitin-conjugating enzyme E2-17 kDa 3"/>
    <property type="match status" value="1"/>
</dbReference>
<gene>
    <name evidence="2" type="ORF">RB653_000951</name>
</gene>
<keyword evidence="3" id="KW-1185">Reference proteome</keyword>
<dbReference type="EMBL" id="JAVFKY010000002">
    <property type="protein sequence ID" value="KAK5580924.1"/>
    <property type="molecule type" value="Genomic_DNA"/>
</dbReference>
<dbReference type="InterPro" id="IPR000608">
    <property type="entry name" value="UBC"/>
</dbReference>
<evidence type="ECO:0000313" key="2">
    <source>
        <dbReference type="EMBL" id="KAK5580924.1"/>
    </source>
</evidence>
<dbReference type="PROSITE" id="PS50127">
    <property type="entry name" value="UBC_2"/>
    <property type="match status" value="1"/>
</dbReference>
<dbReference type="SMART" id="SM00212">
    <property type="entry name" value="UBCc"/>
    <property type="match status" value="1"/>
</dbReference>
<proteinExistence type="predicted"/>